<comment type="caution">
    <text evidence="2">The sequence shown here is derived from an EMBL/GenBank/DDBJ whole genome shotgun (WGS) entry which is preliminary data.</text>
</comment>
<accession>A0ABV5J6M2</accession>
<dbReference type="PROSITE" id="PS51257">
    <property type="entry name" value="PROKAR_LIPOPROTEIN"/>
    <property type="match status" value="1"/>
</dbReference>
<gene>
    <name evidence="2" type="ORF">ACFFUR_08635</name>
</gene>
<evidence type="ECO:0008006" key="4">
    <source>
        <dbReference type="Google" id="ProtNLM"/>
    </source>
</evidence>
<evidence type="ECO:0000313" key="3">
    <source>
        <dbReference type="Proteomes" id="UP001589654"/>
    </source>
</evidence>
<evidence type="ECO:0000313" key="2">
    <source>
        <dbReference type="EMBL" id="MFB9211870.1"/>
    </source>
</evidence>
<feature type="region of interest" description="Disordered" evidence="1">
    <location>
        <begin position="51"/>
        <end position="70"/>
    </location>
</feature>
<dbReference type="Proteomes" id="UP001589654">
    <property type="component" value="Unassembled WGS sequence"/>
</dbReference>
<keyword evidence="3" id="KW-1185">Reference proteome</keyword>
<name>A0ABV5J6M2_9BACT</name>
<protein>
    <recommendedName>
        <fullName evidence="4">Lipoprotein</fullName>
    </recommendedName>
</protein>
<reference evidence="2 3" key="1">
    <citation type="submission" date="2024-09" db="EMBL/GenBank/DDBJ databases">
        <authorList>
            <person name="Sun Q."/>
            <person name="Mori K."/>
        </authorList>
    </citation>
    <scope>NUCLEOTIDE SEQUENCE [LARGE SCALE GENOMIC DNA]</scope>
    <source>
        <strain evidence="2 3">CECT 7682</strain>
    </source>
</reference>
<evidence type="ECO:0000256" key="1">
    <source>
        <dbReference type="SAM" id="MobiDB-lite"/>
    </source>
</evidence>
<organism evidence="2 3">
    <name type="scientific">Echinicola jeungdonensis</name>
    <dbReference type="NCBI Taxonomy" id="709343"/>
    <lineage>
        <taxon>Bacteria</taxon>
        <taxon>Pseudomonadati</taxon>
        <taxon>Bacteroidota</taxon>
        <taxon>Cytophagia</taxon>
        <taxon>Cytophagales</taxon>
        <taxon>Cyclobacteriaceae</taxon>
        <taxon>Echinicola</taxon>
    </lineage>
</organism>
<proteinExistence type="predicted"/>
<sequence>MKKVFTLFALAGLLFTASCGHKEVQETEETVEIQVEEAEEVIEESVEELEETVESDQEKVEETAEEVVNQ</sequence>
<dbReference type="EMBL" id="JBHMEW010000054">
    <property type="protein sequence ID" value="MFB9211870.1"/>
    <property type="molecule type" value="Genomic_DNA"/>
</dbReference>
<dbReference type="RefSeq" id="WP_290247185.1">
    <property type="nucleotide sequence ID" value="NZ_JAUFQT010000001.1"/>
</dbReference>